<dbReference type="GO" id="GO:0005506">
    <property type="term" value="F:iron ion binding"/>
    <property type="evidence" value="ECO:0007669"/>
    <property type="project" value="InterPro"/>
</dbReference>
<dbReference type="PRINTS" id="PR00385">
    <property type="entry name" value="P450"/>
</dbReference>
<evidence type="ECO:0000256" key="3">
    <source>
        <dbReference type="ARBA" id="ARBA00022723"/>
    </source>
</evidence>
<organism evidence="7 8">
    <name type="scientific">Nocardia uniformis</name>
    <dbReference type="NCBI Taxonomy" id="53432"/>
    <lineage>
        <taxon>Bacteria</taxon>
        <taxon>Bacillati</taxon>
        <taxon>Actinomycetota</taxon>
        <taxon>Actinomycetes</taxon>
        <taxon>Mycobacteriales</taxon>
        <taxon>Nocardiaceae</taxon>
        <taxon>Nocardia</taxon>
    </lineage>
</organism>
<evidence type="ECO:0000313" key="8">
    <source>
        <dbReference type="Proteomes" id="UP000586827"/>
    </source>
</evidence>
<keyword evidence="8" id="KW-1185">Reference proteome</keyword>
<protein>
    <submittedName>
        <fullName evidence="7">Cytochrome P450</fullName>
    </submittedName>
</protein>
<evidence type="ECO:0000256" key="1">
    <source>
        <dbReference type="ARBA" id="ARBA00010617"/>
    </source>
</evidence>
<dbReference type="InterPro" id="IPR001128">
    <property type="entry name" value="Cyt_P450"/>
</dbReference>
<dbReference type="GO" id="GO:0020037">
    <property type="term" value="F:heme binding"/>
    <property type="evidence" value="ECO:0007669"/>
    <property type="project" value="InterPro"/>
</dbReference>
<keyword evidence="6" id="KW-0560">Oxidoreductase</keyword>
<dbReference type="Pfam" id="PF00067">
    <property type="entry name" value="p450"/>
    <property type="match status" value="1"/>
</dbReference>
<sequence length="447" mass="49622">MGITSTRSLPPLVSGHLPLIGHLLEFATAADTLIWRGYHEHGNVFRLRMGRRSVVALLGREYSNLFFKNRTRALSTRAAYPFFATMFSPDFYSLGDDYDAQKCLITPSFQGRHLADYLRIMNEEAEGLVEKLGAAGEFDPTVEFGPVVMRVAQRAFLGETAPAEMADFDYYGESRAFSAGMSFKPRWMPQSRRSRVAAARLKSELAAMIARRRTNPPAIPDFLTGLATSTYADGAPVPDDVIVNLTLLLLWAGHETATGQLASAMIELLRHTGDLDRVRAECDAVLSDGTVDLPVARRLTAVDAVLRESGRLHPVAPILLRNALADIDLDNGMRIPVGSLVLVAPSVTHRLPGEHREPDLFRPERFLGTDAEQARSALIDFGGGAHRCLGERFARLEMQVLMAHLVRNFEMELRGTPEWTATYSGSRWPTGCRIVYRTRAAERIREV</sequence>
<gene>
    <name evidence="7" type="ORF">HLB23_03610</name>
</gene>
<dbReference type="GO" id="GO:0016705">
    <property type="term" value="F:oxidoreductase activity, acting on paired donors, with incorporation or reduction of molecular oxygen"/>
    <property type="evidence" value="ECO:0007669"/>
    <property type="project" value="InterPro"/>
</dbReference>
<comment type="similarity">
    <text evidence="1 6">Belongs to the cytochrome P450 family.</text>
</comment>
<dbReference type="PANTHER" id="PTHR24304:SF2">
    <property type="entry name" value="24-HYDROXYCHOLESTEROL 7-ALPHA-HYDROXYLASE"/>
    <property type="match status" value="1"/>
</dbReference>
<evidence type="ECO:0000256" key="5">
    <source>
        <dbReference type="PIRSR" id="PIRSR602403-1"/>
    </source>
</evidence>
<dbReference type="SUPFAM" id="SSF48264">
    <property type="entry name" value="Cytochrome P450"/>
    <property type="match status" value="1"/>
</dbReference>
<dbReference type="RefSeq" id="WP_067525952.1">
    <property type="nucleotide sequence ID" value="NZ_JABELX010000001.1"/>
</dbReference>
<accession>A0A849BV65</accession>
<dbReference type="InterPro" id="IPR017972">
    <property type="entry name" value="Cyt_P450_CS"/>
</dbReference>
<dbReference type="AlphaFoldDB" id="A0A849BV65"/>
<dbReference type="PANTHER" id="PTHR24304">
    <property type="entry name" value="CYTOCHROME P450 FAMILY 7"/>
    <property type="match status" value="1"/>
</dbReference>
<evidence type="ECO:0000313" key="7">
    <source>
        <dbReference type="EMBL" id="NNH68968.1"/>
    </source>
</evidence>
<name>A0A849BV65_9NOCA</name>
<dbReference type="PRINTS" id="PR00465">
    <property type="entry name" value="EP450IV"/>
</dbReference>
<dbReference type="Proteomes" id="UP000586827">
    <property type="component" value="Unassembled WGS sequence"/>
</dbReference>
<dbReference type="PROSITE" id="PS00086">
    <property type="entry name" value="CYTOCHROME_P450"/>
    <property type="match status" value="1"/>
</dbReference>
<comment type="cofactor">
    <cofactor evidence="5">
        <name>heme</name>
        <dbReference type="ChEBI" id="CHEBI:30413"/>
    </cofactor>
</comment>
<evidence type="ECO:0000256" key="6">
    <source>
        <dbReference type="RuleBase" id="RU000461"/>
    </source>
</evidence>
<dbReference type="InterPro" id="IPR002403">
    <property type="entry name" value="Cyt_P450_E_grp-IV"/>
</dbReference>
<dbReference type="EMBL" id="JABELX010000001">
    <property type="protein sequence ID" value="NNH68968.1"/>
    <property type="molecule type" value="Genomic_DNA"/>
</dbReference>
<dbReference type="Gene3D" id="1.10.630.10">
    <property type="entry name" value="Cytochrome P450"/>
    <property type="match status" value="1"/>
</dbReference>
<feature type="binding site" description="axial binding residue" evidence="5">
    <location>
        <position position="388"/>
    </location>
    <ligand>
        <name>heme</name>
        <dbReference type="ChEBI" id="CHEBI:30413"/>
    </ligand>
    <ligandPart>
        <name>Fe</name>
        <dbReference type="ChEBI" id="CHEBI:18248"/>
    </ligandPart>
</feature>
<dbReference type="InterPro" id="IPR050529">
    <property type="entry name" value="CYP450_sterol_14alpha_dmase"/>
</dbReference>
<dbReference type="InterPro" id="IPR036396">
    <property type="entry name" value="Cyt_P450_sf"/>
</dbReference>
<proteinExistence type="inferred from homology"/>
<evidence type="ECO:0000256" key="2">
    <source>
        <dbReference type="ARBA" id="ARBA00022617"/>
    </source>
</evidence>
<comment type="caution">
    <text evidence="7">The sequence shown here is derived from an EMBL/GenBank/DDBJ whole genome shotgun (WGS) entry which is preliminary data.</text>
</comment>
<keyword evidence="2 5" id="KW-0349">Heme</keyword>
<dbReference type="GO" id="GO:0004497">
    <property type="term" value="F:monooxygenase activity"/>
    <property type="evidence" value="ECO:0007669"/>
    <property type="project" value="UniProtKB-KW"/>
</dbReference>
<keyword evidence="6" id="KW-0503">Monooxygenase</keyword>
<keyword evidence="3 5" id="KW-0479">Metal-binding</keyword>
<evidence type="ECO:0000256" key="4">
    <source>
        <dbReference type="ARBA" id="ARBA00023004"/>
    </source>
</evidence>
<keyword evidence="4 5" id="KW-0408">Iron</keyword>
<reference evidence="7 8" key="1">
    <citation type="submission" date="2020-05" db="EMBL/GenBank/DDBJ databases">
        <title>MicrobeNet Type strains.</title>
        <authorList>
            <person name="Nicholson A.C."/>
        </authorList>
    </citation>
    <scope>NUCLEOTIDE SEQUENCE [LARGE SCALE GENOMIC DNA]</scope>
    <source>
        <strain evidence="7 8">JCM 3224</strain>
    </source>
</reference>